<evidence type="ECO:0000313" key="2">
    <source>
        <dbReference type="Proteomes" id="UP001152795"/>
    </source>
</evidence>
<dbReference type="Proteomes" id="UP001152795">
    <property type="component" value="Unassembled WGS sequence"/>
</dbReference>
<dbReference type="EMBL" id="CACRXK020001109">
    <property type="protein sequence ID" value="CAB3987021.1"/>
    <property type="molecule type" value="Genomic_DNA"/>
</dbReference>
<evidence type="ECO:0000313" key="1">
    <source>
        <dbReference type="EMBL" id="CAB3987021.1"/>
    </source>
</evidence>
<gene>
    <name evidence="1" type="ORF">PACLA_8A020366</name>
</gene>
<sequence length="124" mass="13969">METTRDGIIQAAKKKLNETQARVEELKTLFEGEQNKVRAHGDVKTTLDVSFSTIKEPRHKEGRQDMRGDKLNKNVANHVECERCTTDVLDVLNNESSDVEVWNDGCSFPSSPHTCTEDVYACEA</sequence>
<protein>
    <submittedName>
        <fullName evidence="1">Uncharacterized protein</fullName>
    </submittedName>
</protein>
<organism evidence="1 2">
    <name type="scientific">Paramuricea clavata</name>
    <name type="common">Red gorgonian</name>
    <name type="synonym">Violescent sea-whip</name>
    <dbReference type="NCBI Taxonomy" id="317549"/>
    <lineage>
        <taxon>Eukaryota</taxon>
        <taxon>Metazoa</taxon>
        <taxon>Cnidaria</taxon>
        <taxon>Anthozoa</taxon>
        <taxon>Octocorallia</taxon>
        <taxon>Malacalcyonacea</taxon>
        <taxon>Plexauridae</taxon>
        <taxon>Paramuricea</taxon>
    </lineage>
</organism>
<dbReference type="AlphaFoldDB" id="A0A6S7GQZ2"/>
<name>A0A6S7GQZ2_PARCT</name>
<comment type="caution">
    <text evidence="1">The sequence shown here is derived from an EMBL/GenBank/DDBJ whole genome shotgun (WGS) entry which is preliminary data.</text>
</comment>
<proteinExistence type="predicted"/>
<reference evidence="1" key="1">
    <citation type="submission" date="2020-04" db="EMBL/GenBank/DDBJ databases">
        <authorList>
            <person name="Alioto T."/>
            <person name="Alioto T."/>
            <person name="Gomez Garrido J."/>
        </authorList>
    </citation>
    <scope>NUCLEOTIDE SEQUENCE</scope>
    <source>
        <strain evidence="1">A484AB</strain>
    </source>
</reference>
<keyword evidence="2" id="KW-1185">Reference proteome</keyword>
<accession>A0A6S7GQZ2</accession>